<keyword evidence="1" id="KW-0732">Signal</keyword>
<dbReference type="Pfam" id="PF09154">
    <property type="entry name" value="Alpha-amy_C_pro"/>
    <property type="match status" value="1"/>
</dbReference>
<accession>A0ABP8H2I6</accession>
<evidence type="ECO:0000256" key="1">
    <source>
        <dbReference type="SAM" id="SignalP"/>
    </source>
</evidence>
<evidence type="ECO:0000259" key="2">
    <source>
        <dbReference type="SMART" id="SM00642"/>
    </source>
</evidence>
<evidence type="ECO:0000313" key="4">
    <source>
        <dbReference type="Proteomes" id="UP001501725"/>
    </source>
</evidence>
<dbReference type="InterPro" id="IPR015237">
    <property type="entry name" value="Alpha-amylase_C_pro"/>
</dbReference>
<dbReference type="PANTHER" id="PTHR43447">
    <property type="entry name" value="ALPHA-AMYLASE"/>
    <property type="match status" value="1"/>
</dbReference>
<comment type="caution">
    <text evidence="3">The sequence shown here is derived from an EMBL/GenBank/DDBJ whole genome shotgun (WGS) entry which is preliminary data.</text>
</comment>
<feature type="chain" id="PRO_5046296775" description="Glycosyl hydrolase family 13 catalytic domain-containing protein" evidence="1">
    <location>
        <begin position="26"/>
        <end position="798"/>
    </location>
</feature>
<dbReference type="EMBL" id="BAABGY010000007">
    <property type="protein sequence ID" value="GAA4333217.1"/>
    <property type="molecule type" value="Genomic_DNA"/>
</dbReference>
<dbReference type="Proteomes" id="UP001501725">
    <property type="component" value="Unassembled WGS sequence"/>
</dbReference>
<keyword evidence="4" id="KW-1185">Reference proteome</keyword>
<organism evidence="3 4">
    <name type="scientific">Flaviaesturariibacter amylovorans</name>
    <dbReference type="NCBI Taxonomy" id="1084520"/>
    <lineage>
        <taxon>Bacteria</taxon>
        <taxon>Pseudomonadati</taxon>
        <taxon>Bacteroidota</taxon>
        <taxon>Chitinophagia</taxon>
        <taxon>Chitinophagales</taxon>
        <taxon>Chitinophagaceae</taxon>
        <taxon>Flaviaestuariibacter</taxon>
    </lineage>
</organism>
<reference evidence="4" key="1">
    <citation type="journal article" date="2019" name="Int. J. Syst. Evol. Microbiol.">
        <title>The Global Catalogue of Microorganisms (GCM) 10K type strain sequencing project: providing services to taxonomists for standard genome sequencing and annotation.</title>
        <authorList>
            <consortium name="The Broad Institute Genomics Platform"/>
            <consortium name="The Broad Institute Genome Sequencing Center for Infectious Disease"/>
            <person name="Wu L."/>
            <person name="Ma J."/>
        </authorList>
    </citation>
    <scope>NUCLEOTIDE SEQUENCE [LARGE SCALE GENOMIC DNA]</scope>
    <source>
        <strain evidence="4">JCM 17919</strain>
    </source>
</reference>
<dbReference type="InterPro" id="IPR006047">
    <property type="entry name" value="GH13_cat_dom"/>
</dbReference>
<dbReference type="SMART" id="SM00642">
    <property type="entry name" value="Aamy"/>
    <property type="match status" value="1"/>
</dbReference>
<proteinExistence type="predicted"/>
<dbReference type="Gene3D" id="3.20.20.80">
    <property type="entry name" value="Glycosidases"/>
    <property type="match status" value="1"/>
</dbReference>
<dbReference type="Gene3D" id="2.60.40.1180">
    <property type="entry name" value="Golgi alpha-mannosidase II"/>
    <property type="match status" value="1"/>
</dbReference>
<protein>
    <recommendedName>
        <fullName evidence="2">Glycosyl hydrolase family 13 catalytic domain-containing protein</fullName>
    </recommendedName>
</protein>
<dbReference type="InterPro" id="IPR013780">
    <property type="entry name" value="Glyco_hydro_b"/>
</dbReference>
<dbReference type="RefSeq" id="WP_345256208.1">
    <property type="nucleotide sequence ID" value="NZ_BAABGY010000007.1"/>
</dbReference>
<dbReference type="InterPro" id="IPR017853">
    <property type="entry name" value="GH"/>
</dbReference>
<feature type="domain" description="Glycosyl hydrolase family 13 catalytic" evidence="2">
    <location>
        <begin position="32"/>
        <end position="455"/>
    </location>
</feature>
<evidence type="ECO:0000313" key="3">
    <source>
        <dbReference type="EMBL" id="GAA4333217.1"/>
    </source>
</evidence>
<sequence length="798" mass="86847">MNRSPWSRLVALCLLGTLAAPSASAQNPWNGKVVLQGYWWDYWNNNYQNGWSNYLADLAPRLRDMGIDAVWIPPSIKNASTGSNGYSPFDHYDLGDKYQKGSLKTRLGSKDELLRSIGIMHANGMDVIQDVVFNHMDNAGSSSGSGGSDPAANNGDGNSYKNFRYVSYARPATDESATDYLGRSGRWPKNWPNFHSNAGHVCNSGDWCAAWFGPDICFYSGAYGQSSNATFNPTQGADYMRTQTRNWFVWMKKQTGVDGFRLDAVKHFPHWATQDFLYNVKYNAGWANGGANMFAVGEYVGSGTQLDTWINDVRTSNSGTEDLVGTFDFSLRQSVKNMVSAGGSYDLGTLPGAQQGNRYRTVPFVNNHDTFRPTKDANGNYTGWDAGNELGGGHIDPFDPRLAVAYAVTFAVDGSPQVFFEDLFNVSNGKRYTHQPTSAADLPVRSDIANIIWCHQKLNFKKGSYKVRWQAADLLIIERGYKAGPENSYAIIGMNDNWNTWQSANIQTDFGPNRQLHDYSGANANDIWTDANGRVTIWVPPCDGSNLRRGYSIWGPAGITGGFNPAQRSTTQEWEMANDLGDNHASSLKQGGALPASSTALRYAGRVFNEANKTITVNVFPGNSAYSLTVGIYSNADVLLSSTAGTGNLTLTYTPTSTAFYKIKVRNTSTSNPSQKCFVKATYTSPRTASTASFPARTTNSAEAVKGPVTEEGDAALVVTVRPGSGVANVRFKMEEPGRRAIGLFSLEGKQLQVVGERAYAAGWQNVSVPVSGLAAGTYIVNLTGGGEKQVVKLALAQ</sequence>
<gene>
    <name evidence="3" type="ORF">GCM10023184_26250</name>
</gene>
<feature type="signal peptide" evidence="1">
    <location>
        <begin position="1"/>
        <end position="25"/>
    </location>
</feature>
<name>A0ABP8H2I6_9BACT</name>
<dbReference type="SUPFAM" id="SSF51445">
    <property type="entry name" value="(Trans)glycosidases"/>
    <property type="match status" value="1"/>
</dbReference>
<dbReference type="Pfam" id="PF00128">
    <property type="entry name" value="Alpha-amylase"/>
    <property type="match status" value="1"/>
</dbReference>